<keyword evidence="3" id="KW-0067">ATP-binding</keyword>
<dbReference type="KEGG" id="ssub:CP968_10350"/>
<dbReference type="PANTHER" id="PTHR40396:SF1">
    <property type="entry name" value="ATPASE AAA-TYPE CORE DOMAIN-CONTAINING PROTEIN"/>
    <property type="match status" value="1"/>
</dbReference>
<dbReference type="Gene3D" id="3.40.50.300">
    <property type="entry name" value="P-loop containing nucleotide triphosphate hydrolases"/>
    <property type="match status" value="1"/>
</dbReference>
<reference evidence="2" key="1">
    <citation type="journal article" date="2014" name="Int. J. Syst. Evol. Microbiol.">
        <title>Complete genome sequence of Corynebacterium casei LMG S-19264T (=DSM 44701T), isolated from a smear-ripened cheese.</title>
        <authorList>
            <consortium name="US DOE Joint Genome Institute (JGI-PGF)"/>
            <person name="Walter F."/>
            <person name="Albersmeier A."/>
            <person name="Kalinowski J."/>
            <person name="Ruckert C."/>
        </authorList>
    </citation>
    <scope>NUCLEOTIDE SEQUENCE</scope>
    <source>
        <strain evidence="2">JCM 4834</strain>
    </source>
</reference>
<reference evidence="3 4" key="2">
    <citation type="submission" date="2017-09" db="EMBL/GenBank/DDBJ databases">
        <authorList>
            <person name="Lee N."/>
            <person name="Cho B.-K."/>
        </authorList>
    </citation>
    <scope>NUCLEOTIDE SEQUENCE [LARGE SCALE GENOMIC DNA]</scope>
    <source>
        <strain evidence="3 4">ATCC 27467</strain>
    </source>
</reference>
<dbReference type="InterPro" id="IPR003959">
    <property type="entry name" value="ATPase_AAA_core"/>
</dbReference>
<dbReference type="AlphaFoldDB" id="A0A5P2UHK0"/>
<protein>
    <submittedName>
        <fullName evidence="3">ATP-binding protein</fullName>
    </submittedName>
</protein>
<dbReference type="GO" id="GO:0005524">
    <property type="term" value="F:ATP binding"/>
    <property type="evidence" value="ECO:0007669"/>
    <property type="project" value="UniProtKB-KW"/>
</dbReference>
<name>A0A5P2UHK0_9ACTN</name>
<evidence type="ECO:0000313" key="3">
    <source>
        <dbReference type="EMBL" id="QEU78642.1"/>
    </source>
</evidence>
<feature type="domain" description="ATPase AAA-type core" evidence="1">
    <location>
        <begin position="50"/>
        <end position="356"/>
    </location>
</feature>
<dbReference type="EMBL" id="CP023701">
    <property type="protein sequence ID" value="QEU78642.1"/>
    <property type="molecule type" value="Genomic_DNA"/>
</dbReference>
<keyword evidence="4" id="KW-1185">Reference proteome</keyword>
<dbReference type="Proteomes" id="UP000634660">
    <property type="component" value="Unassembled WGS sequence"/>
</dbReference>
<dbReference type="PANTHER" id="PTHR40396">
    <property type="entry name" value="ATPASE-LIKE PROTEIN"/>
    <property type="match status" value="1"/>
</dbReference>
<evidence type="ECO:0000313" key="2">
    <source>
        <dbReference type="EMBL" id="GGZ58962.1"/>
    </source>
</evidence>
<dbReference type="InterPro" id="IPR027417">
    <property type="entry name" value="P-loop_NTPase"/>
</dbReference>
<dbReference type="EMBL" id="BMVX01000005">
    <property type="protein sequence ID" value="GGZ58962.1"/>
    <property type="molecule type" value="Genomic_DNA"/>
</dbReference>
<dbReference type="GO" id="GO:0016887">
    <property type="term" value="F:ATP hydrolysis activity"/>
    <property type="evidence" value="ECO:0007669"/>
    <property type="project" value="InterPro"/>
</dbReference>
<sequence length="445" mass="49562">MLLSFRVANHRSIRDEQELSLVATEFNERTARETGTRSDGKPVSVLPAVGIFGANASGKSNILDAMYFMRRAVLESLADWDREPDAPVPREPFALAHEASDDTSLFEVELLLGRNEKVRYTYGFELSDDRVESEWLHAYPTGRRQVWFDREADRPEADGGEFRFPGTGLSGRKDLKDLLVSTTRPNALFLTVGAALNHPQLSAIHRWFRDNLWLVTTGKDVVERTAWTRERLTGSQGAEMRERLVTMLASADIGVTGVEIDPETGNIQLLHRGEGDSVRPLDFWSQESLGTHAWFAFLGPLLTMLNRKGGGVLLADELDSSLHPVLAAEVVRLFQDQDANPQLAQLVFTTHDATLLGPSVTERPLDRDQVWIAVKEGSGESSLYPLLAARKARNDENMERRYLHGHYGGVPRLATGEVARQLAVLERRLAQQTASEPEPKATTTA</sequence>
<reference evidence="2" key="3">
    <citation type="submission" date="2020-09" db="EMBL/GenBank/DDBJ databases">
        <authorList>
            <person name="Sun Q."/>
            <person name="Ohkuma M."/>
        </authorList>
    </citation>
    <scope>NUCLEOTIDE SEQUENCE</scope>
    <source>
        <strain evidence="2">JCM 4834</strain>
    </source>
</reference>
<accession>A0A5P2UHK0</accession>
<gene>
    <name evidence="3" type="ORF">CP968_10350</name>
    <name evidence="2" type="ORF">GCM10010371_18130</name>
</gene>
<proteinExistence type="predicted"/>
<dbReference type="Pfam" id="PF13304">
    <property type="entry name" value="AAA_21"/>
    <property type="match status" value="1"/>
</dbReference>
<dbReference type="SUPFAM" id="SSF52540">
    <property type="entry name" value="P-loop containing nucleoside triphosphate hydrolases"/>
    <property type="match status" value="1"/>
</dbReference>
<keyword evidence="3" id="KW-0547">Nucleotide-binding</keyword>
<evidence type="ECO:0000313" key="4">
    <source>
        <dbReference type="Proteomes" id="UP000326831"/>
    </source>
</evidence>
<dbReference type="Proteomes" id="UP000326831">
    <property type="component" value="Chromosome"/>
</dbReference>
<dbReference type="RefSeq" id="WP_150517723.1">
    <property type="nucleotide sequence ID" value="NZ_BMVX01000005.1"/>
</dbReference>
<organism evidence="3 4">
    <name type="scientific">Streptomyces subrutilus</name>
    <dbReference type="NCBI Taxonomy" id="36818"/>
    <lineage>
        <taxon>Bacteria</taxon>
        <taxon>Bacillati</taxon>
        <taxon>Actinomycetota</taxon>
        <taxon>Actinomycetes</taxon>
        <taxon>Kitasatosporales</taxon>
        <taxon>Streptomycetaceae</taxon>
        <taxon>Streptomyces</taxon>
    </lineage>
</organism>
<dbReference type="OrthoDB" id="9809324at2"/>
<evidence type="ECO:0000259" key="1">
    <source>
        <dbReference type="Pfam" id="PF13304"/>
    </source>
</evidence>